<dbReference type="PANTHER" id="PTHR43591">
    <property type="entry name" value="METHYLTRANSFERASE"/>
    <property type="match status" value="1"/>
</dbReference>
<dbReference type="Pfam" id="PF13489">
    <property type="entry name" value="Methyltransf_23"/>
    <property type="match status" value="1"/>
</dbReference>
<dbReference type="Proteomes" id="UP000270866">
    <property type="component" value="Unassembled WGS sequence"/>
</dbReference>
<reference evidence="3 4" key="1">
    <citation type="journal article" date="2018" name="Sci. Rep.">
        <title>Characterisation of pathogen-specific regions and novel effector candidates in Fusarium oxysporum f. sp. cepae.</title>
        <authorList>
            <person name="Armitage A.D."/>
            <person name="Taylor A."/>
            <person name="Sobczyk M.K."/>
            <person name="Baxter L."/>
            <person name="Greenfield B.P."/>
            <person name="Bates H.J."/>
            <person name="Wilson F."/>
            <person name="Jackson A.C."/>
            <person name="Ott S."/>
            <person name="Harrison R.J."/>
            <person name="Clarkson J.P."/>
        </authorList>
    </citation>
    <scope>NUCLEOTIDE SEQUENCE [LARGE SCALE GENOMIC DNA]</scope>
    <source>
        <strain evidence="3 4">FoC_Fus2</strain>
    </source>
</reference>
<dbReference type="Gene3D" id="3.40.50.150">
    <property type="entry name" value="Vaccinia Virus protein VP39"/>
    <property type="match status" value="1"/>
</dbReference>
<dbReference type="PANTHER" id="PTHR43591:SF10">
    <property type="entry name" value="ABC TRANSMEMBRANE TYPE-1 DOMAIN-CONTAINING PROTEIN-RELATED"/>
    <property type="match status" value="1"/>
</dbReference>
<dbReference type="CDD" id="cd02440">
    <property type="entry name" value="AdoMet_MTases"/>
    <property type="match status" value="1"/>
</dbReference>
<comment type="similarity">
    <text evidence="1">Belongs to the methyltransferase superfamily. LaeA methyltransferase family.</text>
</comment>
<comment type="caution">
    <text evidence="3">The sequence shown here is derived from an EMBL/GenBank/DDBJ whole genome shotgun (WGS) entry which is preliminary data.</text>
</comment>
<protein>
    <recommendedName>
        <fullName evidence="5">Secondary metabolism regulator LAE1</fullName>
    </recommendedName>
</protein>
<proteinExistence type="inferred from homology"/>
<evidence type="ECO:0008006" key="5">
    <source>
        <dbReference type="Google" id="ProtNLM"/>
    </source>
</evidence>
<feature type="region of interest" description="Disordered" evidence="2">
    <location>
        <begin position="1"/>
        <end position="38"/>
    </location>
</feature>
<organism evidence="3 4">
    <name type="scientific">Fusarium oxysporum f. sp. cepae</name>
    <dbReference type="NCBI Taxonomy" id="396571"/>
    <lineage>
        <taxon>Eukaryota</taxon>
        <taxon>Fungi</taxon>
        <taxon>Dikarya</taxon>
        <taxon>Ascomycota</taxon>
        <taxon>Pezizomycotina</taxon>
        <taxon>Sordariomycetes</taxon>
        <taxon>Hypocreomycetidae</taxon>
        <taxon>Hypocreales</taxon>
        <taxon>Nectriaceae</taxon>
        <taxon>Fusarium</taxon>
        <taxon>Fusarium oxysporum species complex</taxon>
    </lineage>
</organism>
<gene>
    <name evidence="3" type="ORF">BFJ65_g16941</name>
</gene>
<feature type="compositionally biased region" description="Low complexity" evidence="2">
    <location>
        <begin position="7"/>
        <end position="22"/>
    </location>
</feature>
<sequence>MAEQQTPSPTRGNRSSRSRSPSALISNQPPQNTTATTFTTPLEAADQNDVRRQVRTTNSQSFGHRFYTSNELTCQWVRQSPDGSDSTFDGDTASSTASVSSSILEYRTIQGRTYHSEKHDTQYFTPNDDRQSESLDIVHHYLTLLLDGKLHLAPIKPDVQKVVDIGTGDGIWAIDFGDEHPDAEVIGTDLSAMQPNWVPPNVKFEIDDATQPWTWPEHTLDFVHIRFLNGAIKDWHALFREAYRCCKPGGYVESGEFDPRYYCDDGTADGVDVIETWNSVFEMGAQKLGYSFTVIEDNLQETGISNAGFQDINVVAYKAPVGAWAKDQKLAEIGRFTQLTLENDMEGYTLFLWTNVLGWPKDEYQIFLMSMRKVLRNTANIHIYCKYKYVYGCKPVDRAAS</sequence>
<dbReference type="AlphaFoldDB" id="A0A3L6MVE3"/>
<dbReference type="GO" id="GO:0008168">
    <property type="term" value="F:methyltransferase activity"/>
    <property type="evidence" value="ECO:0007669"/>
    <property type="project" value="TreeGrafter"/>
</dbReference>
<evidence type="ECO:0000313" key="3">
    <source>
        <dbReference type="EMBL" id="RKK08281.1"/>
    </source>
</evidence>
<evidence type="ECO:0000313" key="4">
    <source>
        <dbReference type="Proteomes" id="UP000270866"/>
    </source>
</evidence>
<dbReference type="SUPFAM" id="SSF53335">
    <property type="entry name" value="S-adenosyl-L-methionine-dependent methyltransferases"/>
    <property type="match status" value="1"/>
</dbReference>
<evidence type="ECO:0000256" key="1">
    <source>
        <dbReference type="ARBA" id="ARBA00038158"/>
    </source>
</evidence>
<name>A0A3L6MVE3_FUSOX</name>
<feature type="compositionally biased region" description="Polar residues" evidence="2">
    <location>
        <begin position="23"/>
        <end position="32"/>
    </location>
</feature>
<accession>A0A3L6MVE3</accession>
<dbReference type="InterPro" id="IPR029063">
    <property type="entry name" value="SAM-dependent_MTases_sf"/>
</dbReference>
<dbReference type="EMBL" id="MRCU01000014">
    <property type="protein sequence ID" value="RKK08281.1"/>
    <property type="molecule type" value="Genomic_DNA"/>
</dbReference>
<evidence type="ECO:0000256" key="2">
    <source>
        <dbReference type="SAM" id="MobiDB-lite"/>
    </source>
</evidence>